<evidence type="ECO:0000256" key="5">
    <source>
        <dbReference type="SAM" id="MobiDB-lite"/>
    </source>
</evidence>
<dbReference type="Proteomes" id="UP000237347">
    <property type="component" value="Unassembled WGS sequence"/>
</dbReference>
<dbReference type="InterPro" id="IPR035979">
    <property type="entry name" value="RBD_domain_sf"/>
</dbReference>
<feature type="compositionally biased region" description="Low complexity" evidence="5">
    <location>
        <begin position="232"/>
        <end position="245"/>
    </location>
</feature>
<evidence type="ECO:0000256" key="3">
    <source>
        <dbReference type="ARBA" id="ARBA00030780"/>
    </source>
</evidence>
<evidence type="ECO:0000256" key="2">
    <source>
        <dbReference type="ARBA" id="ARBA00022884"/>
    </source>
</evidence>
<dbReference type="SMART" id="SM00360">
    <property type="entry name" value="RRM"/>
    <property type="match status" value="1"/>
</dbReference>
<feature type="region of interest" description="Disordered" evidence="5">
    <location>
        <begin position="260"/>
        <end position="287"/>
    </location>
</feature>
<gene>
    <name evidence="7" type="primary">rbm18</name>
    <name evidence="7" type="ORF">CFP56_003159</name>
</gene>
<evidence type="ECO:0000256" key="4">
    <source>
        <dbReference type="PROSITE-ProRule" id="PRU00176"/>
    </source>
</evidence>
<dbReference type="Pfam" id="PF00076">
    <property type="entry name" value="RRM_1"/>
    <property type="match status" value="1"/>
</dbReference>
<dbReference type="AlphaFoldDB" id="A0AAW0LD88"/>
<dbReference type="PANTHER" id="PTHR21245">
    <property type="entry name" value="HETEROGENEOUS NUCLEAR RIBONUCLEOPROTEIN"/>
    <property type="match status" value="1"/>
</dbReference>
<dbReference type="GO" id="GO:0003723">
    <property type="term" value="F:RNA binding"/>
    <property type="evidence" value="ECO:0007669"/>
    <property type="project" value="UniProtKB-UniRule"/>
</dbReference>
<dbReference type="SUPFAM" id="SSF54928">
    <property type="entry name" value="RNA-binding domain, RBD"/>
    <property type="match status" value="1"/>
</dbReference>
<feature type="domain" description="RRM" evidence="6">
    <location>
        <begin position="131"/>
        <end position="212"/>
    </location>
</feature>
<dbReference type="Gene3D" id="3.30.70.330">
    <property type="match status" value="1"/>
</dbReference>
<protein>
    <recommendedName>
        <fullName evidence="1">Probable RNA-binding protein 18</fullName>
    </recommendedName>
    <alternativeName>
        <fullName evidence="3">RNA-binding motif protein 18</fullName>
    </alternativeName>
</protein>
<dbReference type="CDD" id="cd12355">
    <property type="entry name" value="RRM_RBM18"/>
    <property type="match status" value="1"/>
</dbReference>
<dbReference type="PROSITE" id="PS50102">
    <property type="entry name" value="RRM"/>
    <property type="match status" value="1"/>
</dbReference>
<feature type="region of interest" description="Disordered" evidence="5">
    <location>
        <begin position="226"/>
        <end position="245"/>
    </location>
</feature>
<dbReference type="InterPro" id="IPR039157">
    <property type="entry name" value="RBM18_RRM"/>
</dbReference>
<dbReference type="EMBL" id="PKMF04000115">
    <property type="protein sequence ID" value="KAK7849307.1"/>
    <property type="molecule type" value="Genomic_DNA"/>
</dbReference>
<proteinExistence type="predicted"/>
<evidence type="ECO:0000313" key="7">
    <source>
        <dbReference type="EMBL" id="KAK7849307.1"/>
    </source>
</evidence>
<evidence type="ECO:0000313" key="8">
    <source>
        <dbReference type="Proteomes" id="UP000237347"/>
    </source>
</evidence>
<evidence type="ECO:0000259" key="6">
    <source>
        <dbReference type="PROSITE" id="PS50102"/>
    </source>
</evidence>
<reference evidence="7 8" key="1">
    <citation type="journal article" date="2018" name="Sci. Data">
        <title>The draft genome sequence of cork oak.</title>
        <authorList>
            <person name="Ramos A.M."/>
            <person name="Usie A."/>
            <person name="Barbosa P."/>
            <person name="Barros P.M."/>
            <person name="Capote T."/>
            <person name="Chaves I."/>
            <person name="Simoes F."/>
            <person name="Abreu I."/>
            <person name="Carrasquinho I."/>
            <person name="Faro C."/>
            <person name="Guimaraes J.B."/>
            <person name="Mendonca D."/>
            <person name="Nobrega F."/>
            <person name="Rodrigues L."/>
            <person name="Saibo N.J.M."/>
            <person name="Varela M.C."/>
            <person name="Egas C."/>
            <person name="Matos J."/>
            <person name="Miguel C.M."/>
            <person name="Oliveira M.M."/>
            <person name="Ricardo C.P."/>
            <person name="Goncalves S."/>
        </authorList>
    </citation>
    <scope>NUCLEOTIDE SEQUENCE [LARGE SCALE GENOMIC DNA]</scope>
    <source>
        <strain evidence="8">cv. HL8</strain>
    </source>
</reference>
<comment type="caution">
    <text evidence="7">The sequence shown here is derived from an EMBL/GenBank/DDBJ whole genome shotgun (WGS) entry which is preliminary data.</text>
</comment>
<keyword evidence="8" id="KW-1185">Reference proteome</keyword>
<name>A0AAW0LD88_QUESU</name>
<feature type="non-terminal residue" evidence="7">
    <location>
        <position position="1"/>
    </location>
</feature>
<dbReference type="InterPro" id="IPR012677">
    <property type="entry name" value="Nucleotide-bd_a/b_plait_sf"/>
</dbReference>
<sequence>EYKIIKRRRLDIEKFLKTLSLGERLSCPLLRLLCKTQILKISPHVLSFSRGLLIVLQLVRARLSTRYRTRSTPFSSENVRANCFALNSGRFLFLVFVDWISNCRNFGYTVSCLSSSRTMDPNGFIDEKSESRLYVGNLDLRITEATLIKMFSPFGKIVAEDFLWHTRGPKRGEPRGFAFIQYSTKEEAKLAKEKMHGKLACGRPLVVRLASEKYLVETAEKLSKGVGDSHKTSLSGSSSGQMSRTAKIAAIKNKLKALEEDSSISKKQKLAESVSTSESLDWPSGKR</sequence>
<keyword evidence="2 4" id="KW-0694">RNA-binding</keyword>
<accession>A0AAW0LD88</accession>
<dbReference type="InterPro" id="IPR000504">
    <property type="entry name" value="RRM_dom"/>
</dbReference>
<organism evidence="7 8">
    <name type="scientific">Quercus suber</name>
    <name type="common">Cork oak</name>
    <dbReference type="NCBI Taxonomy" id="58331"/>
    <lineage>
        <taxon>Eukaryota</taxon>
        <taxon>Viridiplantae</taxon>
        <taxon>Streptophyta</taxon>
        <taxon>Embryophyta</taxon>
        <taxon>Tracheophyta</taxon>
        <taxon>Spermatophyta</taxon>
        <taxon>Magnoliopsida</taxon>
        <taxon>eudicotyledons</taxon>
        <taxon>Gunneridae</taxon>
        <taxon>Pentapetalae</taxon>
        <taxon>rosids</taxon>
        <taxon>fabids</taxon>
        <taxon>Fagales</taxon>
        <taxon>Fagaceae</taxon>
        <taxon>Quercus</taxon>
    </lineage>
</organism>
<evidence type="ECO:0000256" key="1">
    <source>
        <dbReference type="ARBA" id="ARBA00021141"/>
    </source>
</evidence>